<reference evidence="1 2" key="1">
    <citation type="submission" date="2016-09" db="EMBL/GenBank/DDBJ databases">
        <authorList>
            <person name="Capua I."/>
            <person name="De Benedictis P."/>
            <person name="Joannis T."/>
            <person name="Lombin L.H."/>
            <person name="Cattoli G."/>
        </authorList>
    </citation>
    <scope>NUCLEOTIDE SEQUENCE [LARGE SCALE GENOMIC DNA]</scope>
    <source>
        <strain evidence="1 2">A7P-90m</strain>
    </source>
</reference>
<proteinExistence type="predicted"/>
<dbReference type="EMBL" id="FMYP01000150">
    <property type="protein sequence ID" value="SDD35669.1"/>
    <property type="molecule type" value="Genomic_DNA"/>
</dbReference>
<dbReference type="InterPro" id="IPR050708">
    <property type="entry name" value="T6SS_VgrG/RHS"/>
</dbReference>
<dbReference type="OrthoDB" id="976756at2"/>
<protein>
    <submittedName>
        <fullName evidence="1">RHS repeat-associated core domain-containing protein</fullName>
    </submittedName>
</protein>
<name>A0A1G6U2U6_9BACT</name>
<dbReference type="PANTHER" id="PTHR32305:SF15">
    <property type="entry name" value="PROTEIN RHSA-RELATED"/>
    <property type="match status" value="1"/>
</dbReference>
<dbReference type="PANTHER" id="PTHR32305">
    <property type="match status" value="1"/>
</dbReference>
<dbReference type="AlphaFoldDB" id="A0A1G6U2U6"/>
<dbReference type="RefSeq" id="WP_092441089.1">
    <property type="nucleotide sequence ID" value="NZ_FMYP01000150.1"/>
</dbReference>
<evidence type="ECO:0000313" key="1">
    <source>
        <dbReference type="EMBL" id="SDD35669.1"/>
    </source>
</evidence>
<dbReference type="Gene3D" id="2.180.10.10">
    <property type="entry name" value="RHS repeat-associated core"/>
    <property type="match status" value="1"/>
</dbReference>
<gene>
    <name evidence="1" type="ORF">SAMN05216323_11501</name>
</gene>
<dbReference type="InterPro" id="IPR022385">
    <property type="entry name" value="Rhs_assc_core"/>
</dbReference>
<accession>A0A1G6U2U6</accession>
<keyword evidence="2" id="KW-1185">Reference proteome</keyword>
<sequence length="649" mass="70219">MATVWQAKYSLRNLYNGNISTWTNSYRENGVASVTGEQYSYDMLNRITASKYNNLAAGTATPTPKFATSYSYDLNGNILNVNRSGNLATADAPDMDKLTYSYEAKTNKLKAVKDEVGSEVYADVDIDNQTDAENYTYDAIGNMIGDKQAGVTIHWTVYGKVAEVIPAYSATKQKPYVKYTYDAAGNRIAKQVNNMPYATPTSAVEVNNPAKVATTYYLRDATGNTMAVYERYNSKVASNYTATYTQREVSLYGSDRLGTYKPDINTPLAVVPFALLTSANLPAMAPTAPAAQLLATRTVGLKEYEFKDHLGNVRAVVSDTKSGSAQTYYDALASGTYHYYPFGMAMPGLGSASGATAYRYGYNGKEKDADMKGSDATYDYGFRIYDARIAKFLSVDPLTKKYPELTPYAYCLNNPSNVIDPDGREPITLTVLAIRAVGGAAIGASMDFTIQMTLNMSLKNEDFITAFSDVDWTSVGTSALIGAVGIPGSNLTKVVKATTITTAIVGDAAFDYSTLKGHQNIFNGEKSLVSATIDVTGSVLGGEAVKGVVKWARKAANNDVMSKGFSILNKADKNALKQRQKIVNSNYVETVTDYPISIGVGAGMNGAKDVFGNEKGFSQKVNGQGQMQNQPADALRVSNTKNYSIKFKK</sequence>
<dbReference type="STRING" id="1640674.SAMN05216323_11501"/>
<dbReference type="Proteomes" id="UP000199452">
    <property type="component" value="Unassembled WGS sequence"/>
</dbReference>
<evidence type="ECO:0000313" key="2">
    <source>
        <dbReference type="Proteomes" id="UP000199452"/>
    </source>
</evidence>
<dbReference type="NCBIfam" id="TIGR03696">
    <property type="entry name" value="Rhs_assc_core"/>
    <property type="match status" value="1"/>
</dbReference>
<organism evidence="1 2">
    <name type="scientific">Williamwhitmania taraxaci</name>
    <dbReference type="NCBI Taxonomy" id="1640674"/>
    <lineage>
        <taxon>Bacteria</taxon>
        <taxon>Pseudomonadati</taxon>
        <taxon>Bacteroidota</taxon>
        <taxon>Bacteroidia</taxon>
        <taxon>Bacteroidales</taxon>
        <taxon>Williamwhitmaniaceae</taxon>
        <taxon>Williamwhitmania</taxon>
    </lineage>
</organism>